<dbReference type="Pfam" id="PF05192">
    <property type="entry name" value="MutS_III"/>
    <property type="match status" value="1"/>
</dbReference>
<name>A0A1H3IBW2_EUBBA</name>
<dbReference type="SMART" id="SM00534">
    <property type="entry name" value="MUTSac"/>
    <property type="match status" value="1"/>
</dbReference>
<reference evidence="13" key="1">
    <citation type="submission" date="2016-10" db="EMBL/GenBank/DDBJ databases">
        <authorList>
            <person name="Varghese N."/>
            <person name="Submissions S."/>
        </authorList>
    </citation>
    <scope>NUCLEOTIDE SEQUENCE [LARGE SCALE GENOMIC DNA]</scope>
    <source>
        <strain evidence="13">VPI 5359</strain>
    </source>
</reference>
<protein>
    <recommendedName>
        <fullName evidence="2 9">DNA mismatch repair protein MutS</fullName>
    </recommendedName>
</protein>
<dbReference type="SMART" id="SM00533">
    <property type="entry name" value="MUTSd"/>
    <property type="match status" value="1"/>
</dbReference>
<evidence type="ECO:0000256" key="5">
    <source>
        <dbReference type="ARBA" id="ARBA00022840"/>
    </source>
</evidence>
<dbReference type="PANTHER" id="PTHR11361">
    <property type="entry name" value="DNA MISMATCH REPAIR PROTEIN MUTS FAMILY MEMBER"/>
    <property type="match status" value="1"/>
</dbReference>
<keyword evidence="6 9" id="KW-0238">DNA-binding</keyword>
<dbReference type="PIRSF" id="PIRSF037677">
    <property type="entry name" value="DNA_mis_repair_Msh6"/>
    <property type="match status" value="1"/>
</dbReference>
<dbReference type="GO" id="GO:0006298">
    <property type="term" value="P:mismatch repair"/>
    <property type="evidence" value="ECO:0007669"/>
    <property type="project" value="UniProtKB-UniRule"/>
</dbReference>
<accession>A0A1H3IBW2</accession>
<dbReference type="InterPro" id="IPR007696">
    <property type="entry name" value="DNA_mismatch_repair_MutS_core"/>
</dbReference>
<dbReference type="SUPFAM" id="SSF53150">
    <property type="entry name" value="DNA repair protein MutS, domain II"/>
    <property type="match status" value="1"/>
</dbReference>
<dbReference type="InterPro" id="IPR007860">
    <property type="entry name" value="DNA_mmatch_repair_MutS_con_dom"/>
</dbReference>
<dbReference type="Proteomes" id="UP000199652">
    <property type="component" value="Unassembled WGS sequence"/>
</dbReference>
<dbReference type="HAMAP" id="MF_00096">
    <property type="entry name" value="MutS"/>
    <property type="match status" value="1"/>
</dbReference>
<dbReference type="PROSITE" id="PS00486">
    <property type="entry name" value="DNA_MISMATCH_REPAIR_2"/>
    <property type="match status" value="1"/>
</dbReference>
<keyword evidence="13" id="KW-1185">Reference proteome</keyword>
<evidence type="ECO:0000256" key="4">
    <source>
        <dbReference type="ARBA" id="ARBA00022763"/>
    </source>
</evidence>
<proteinExistence type="inferred from homology"/>
<dbReference type="InterPro" id="IPR036187">
    <property type="entry name" value="DNA_mismatch_repair_MutS_sf"/>
</dbReference>
<dbReference type="STRING" id="1528.SAMN04488579_12223"/>
<dbReference type="Pfam" id="PF00488">
    <property type="entry name" value="MutS_V"/>
    <property type="match status" value="1"/>
</dbReference>
<dbReference type="RefSeq" id="WP_090246566.1">
    <property type="nucleotide sequence ID" value="NZ_FNOU01000022.1"/>
</dbReference>
<dbReference type="Pfam" id="PF01624">
    <property type="entry name" value="MutS_I"/>
    <property type="match status" value="1"/>
</dbReference>
<dbReference type="OrthoDB" id="9802448at2"/>
<evidence type="ECO:0000256" key="1">
    <source>
        <dbReference type="ARBA" id="ARBA00006271"/>
    </source>
</evidence>
<dbReference type="GO" id="GO:0140664">
    <property type="term" value="F:ATP-dependent DNA damage sensor activity"/>
    <property type="evidence" value="ECO:0007669"/>
    <property type="project" value="InterPro"/>
</dbReference>
<comment type="function">
    <text evidence="8 9">This protein is involved in the repair of mismatches in DNA. It is possible that it carries out the mismatch recognition step. This protein has a weak ATPase activity.</text>
</comment>
<dbReference type="Pfam" id="PF05188">
    <property type="entry name" value="MutS_II"/>
    <property type="match status" value="1"/>
</dbReference>
<organism evidence="12 13">
    <name type="scientific">Eubacterium barkeri</name>
    <name type="common">Clostridium barkeri</name>
    <dbReference type="NCBI Taxonomy" id="1528"/>
    <lineage>
        <taxon>Bacteria</taxon>
        <taxon>Bacillati</taxon>
        <taxon>Bacillota</taxon>
        <taxon>Clostridia</taxon>
        <taxon>Eubacteriales</taxon>
        <taxon>Eubacteriaceae</taxon>
        <taxon>Eubacterium</taxon>
    </lineage>
</organism>
<dbReference type="InterPro" id="IPR036678">
    <property type="entry name" value="MutS_con_dom_sf"/>
</dbReference>
<dbReference type="GO" id="GO:0030983">
    <property type="term" value="F:mismatched DNA binding"/>
    <property type="evidence" value="ECO:0007669"/>
    <property type="project" value="InterPro"/>
</dbReference>
<dbReference type="NCBIfam" id="NF003810">
    <property type="entry name" value="PRK05399.1"/>
    <property type="match status" value="1"/>
</dbReference>
<evidence type="ECO:0000256" key="6">
    <source>
        <dbReference type="ARBA" id="ARBA00023125"/>
    </source>
</evidence>
<dbReference type="InterPro" id="IPR017261">
    <property type="entry name" value="DNA_mismatch_repair_MutS/MSH"/>
</dbReference>
<evidence type="ECO:0000259" key="11">
    <source>
        <dbReference type="PROSITE" id="PS00486"/>
    </source>
</evidence>
<evidence type="ECO:0000256" key="2">
    <source>
        <dbReference type="ARBA" id="ARBA00021982"/>
    </source>
</evidence>
<dbReference type="SUPFAM" id="SSF52540">
    <property type="entry name" value="P-loop containing nucleoside triphosphate hydrolases"/>
    <property type="match status" value="1"/>
</dbReference>
<dbReference type="InterPro" id="IPR045076">
    <property type="entry name" value="MutS"/>
</dbReference>
<dbReference type="InterPro" id="IPR005748">
    <property type="entry name" value="DNA_mismatch_repair_MutS"/>
</dbReference>
<dbReference type="EMBL" id="FNOU01000022">
    <property type="protein sequence ID" value="SDY25200.1"/>
    <property type="molecule type" value="Genomic_DNA"/>
</dbReference>
<dbReference type="NCBIfam" id="TIGR01070">
    <property type="entry name" value="mutS1"/>
    <property type="match status" value="1"/>
</dbReference>
<dbReference type="AlphaFoldDB" id="A0A1H3IBW2"/>
<keyword evidence="3 9" id="KW-0547">Nucleotide-binding</keyword>
<feature type="binding site" evidence="9">
    <location>
        <begin position="622"/>
        <end position="629"/>
    </location>
    <ligand>
        <name>ATP</name>
        <dbReference type="ChEBI" id="CHEBI:30616"/>
    </ligand>
</feature>
<dbReference type="Gene3D" id="3.30.420.110">
    <property type="entry name" value="MutS, connector domain"/>
    <property type="match status" value="1"/>
</dbReference>
<dbReference type="Pfam" id="PF05190">
    <property type="entry name" value="MutS_IV"/>
    <property type="match status" value="1"/>
</dbReference>
<dbReference type="GO" id="GO:0003684">
    <property type="term" value="F:damaged DNA binding"/>
    <property type="evidence" value="ECO:0007669"/>
    <property type="project" value="UniProtKB-UniRule"/>
</dbReference>
<evidence type="ECO:0000256" key="8">
    <source>
        <dbReference type="ARBA" id="ARBA00024647"/>
    </source>
</evidence>
<dbReference type="Gene3D" id="1.10.1420.10">
    <property type="match status" value="2"/>
</dbReference>
<dbReference type="InterPro" id="IPR007861">
    <property type="entry name" value="DNA_mismatch_repair_MutS_clamp"/>
</dbReference>
<dbReference type="SUPFAM" id="SSF48334">
    <property type="entry name" value="DNA repair protein MutS, domain III"/>
    <property type="match status" value="1"/>
</dbReference>
<dbReference type="GO" id="GO:0005829">
    <property type="term" value="C:cytosol"/>
    <property type="evidence" value="ECO:0007669"/>
    <property type="project" value="TreeGrafter"/>
</dbReference>
<dbReference type="FunFam" id="1.10.1420.10:FF:000001">
    <property type="entry name" value="DNA mismatch repair protein MutS"/>
    <property type="match status" value="1"/>
</dbReference>
<sequence length="885" mass="97905">MGLTPMMQQYLSTHEKVPDAILMFRLGDFYEMFFDDALTASRELEIALTGRDCGLEERAPMCGVPYHAAENYIARLVEKGHKVAICEQMEDPATAKGIVHRDIIRVVSPGTISDTAHLAAKQNNFLMALCLDSGSLGLSYLDISTGECFVTELSGRDLISRGMDEIAKVGPAEILMNPALYKAEGVVKTLEARSGAMVSLYPAAAFNEKSATGRLLNQFKVYSLLSLGLEDHHSALRATGALLGYVDETQKQILGHINHLNCYKPDEFMVLDTATRRNLELTETLRSGEKRGSLLWVLDQTVTAMGGRLLRRWVEAPLLSLPAIQDRQQRIAEFIQNPGALPEIKKILSKVYDLERICGKIAFGSVSPKDMLSLGQSIEALGQLGECFATMDAPQWQGLFTQGDLLDDIHTLIDAAINPDAPLVIKDGNVIKSGYHPEIDSYREAGDKGKDWIRDLEIKERETTGIKSLKVKYNRIFGYFIEVTKTNLDQVPETYIRKQTLANAERYFTPELKEMETRILGAEEKLAQLEYQVFTEVRDKLLSQIARIQDRARDIAFCDTLYALAVVALHNHYVCPVLMEDGPLEIIAGRHPVVEALIGSDAYITNDCLLDGEDTRIMLITGPNMAGKSTYIRQVAIITLMAQIGSFVPADAATMGITDRIFTRVGASDDLATGQSTFMVEMTEVSNILKNATAKSLVILDEIGRGTSTFDGISIAWAVVEYLWNTETIGAKTLFATHYHELTELESLKAGIVNYSIGVKETAQGVVFLRKIKPGSADQSYGIEVAKLAGFPRKVIHRAQAILKHLEAGEDTYINDMAAAEAPPFADDQVNIFNMAVAAEPEVSPEELAVLSDIRKLDINEMTPMEAMMALHRLNQRLKENQENL</sequence>
<keyword evidence="4 9" id="KW-0227">DNA damage</keyword>
<dbReference type="InterPro" id="IPR027417">
    <property type="entry name" value="P-loop_NTPase"/>
</dbReference>
<dbReference type="InterPro" id="IPR007695">
    <property type="entry name" value="DNA_mismatch_repair_MutS-lik_N"/>
</dbReference>
<dbReference type="Gene3D" id="3.40.1170.10">
    <property type="entry name" value="DNA repair protein MutS, domain I"/>
    <property type="match status" value="1"/>
</dbReference>
<dbReference type="SUPFAM" id="SSF55271">
    <property type="entry name" value="DNA repair protein MutS, domain I"/>
    <property type="match status" value="1"/>
</dbReference>
<gene>
    <name evidence="9" type="primary">mutS</name>
    <name evidence="12" type="ORF">SAMN04488579_12223</name>
</gene>
<evidence type="ECO:0000256" key="3">
    <source>
        <dbReference type="ARBA" id="ARBA00022741"/>
    </source>
</evidence>
<dbReference type="InterPro" id="IPR000432">
    <property type="entry name" value="DNA_mismatch_repair_MutS_C"/>
</dbReference>
<evidence type="ECO:0000256" key="9">
    <source>
        <dbReference type="HAMAP-Rule" id="MF_00096"/>
    </source>
</evidence>
<comment type="similarity">
    <text evidence="1 9 10">Belongs to the DNA mismatch repair MutS family.</text>
</comment>
<keyword evidence="7 9" id="KW-0234">DNA repair</keyword>
<dbReference type="GO" id="GO:0005524">
    <property type="term" value="F:ATP binding"/>
    <property type="evidence" value="ECO:0007669"/>
    <property type="project" value="UniProtKB-UniRule"/>
</dbReference>
<evidence type="ECO:0000256" key="10">
    <source>
        <dbReference type="RuleBase" id="RU003756"/>
    </source>
</evidence>
<dbReference type="Gene3D" id="3.40.50.300">
    <property type="entry name" value="P-loop containing nucleotide triphosphate hydrolases"/>
    <property type="match status" value="1"/>
</dbReference>
<feature type="domain" description="DNA mismatch repair proteins mutS family" evidence="11">
    <location>
        <begin position="696"/>
        <end position="712"/>
    </location>
</feature>
<evidence type="ECO:0000313" key="13">
    <source>
        <dbReference type="Proteomes" id="UP000199652"/>
    </source>
</evidence>
<dbReference type="FunFam" id="3.40.1170.10:FF:000001">
    <property type="entry name" value="DNA mismatch repair protein MutS"/>
    <property type="match status" value="1"/>
</dbReference>
<evidence type="ECO:0000256" key="7">
    <source>
        <dbReference type="ARBA" id="ARBA00023204"/>
    </source>
</evidence>
<dbReference type="InterPro" id="IPR016151">
    <property type="entry name" value="DNA_mismatch_repair_MutS_N"/>
</dbReference>
<dbReference type="FunFam" id="3.40.50.300:FF:000870">
    <property type="entry name" value="MutS protein homolog 4"/>
    <property type="match status" value="1"/>
</dbReference>
<evidence type="ECO:0000313" key="12">
    <source>
        <dbReference type="EMBL" id="SDY25200.1"/>
    </source>
</evidence>
<dbReference type="CDD" id="cd03284">
    <property type="entry name" value="ABC_MutS1"/>
    <property type="match status" value="1"/>
</dbReference>
<keyword evidence="5 9" id="KW-0067">ATP-binding</keyword>
<dbReference type="PANTHER" id="PTHR11361:SF34">
    <property type="entry name" value="DNA MISMATCH REPAIR PROTEIN MSH1, MITOCHONDRIAL"/>
    <property type="match status" value="1"/>
</dbReference>